<keyword evidence="3" id="KW-0677">Repeat</keyword>
<proteinExistence type="predicted"/>
<dbReference type="GO" id="GO:0031267">
    <property type="term" value="F:small GTPase binding"/>
    <property type="evidence" value="ECO:0007669"/>
    <property type="project" value="TreeGrafter"/>
</dbReference>
<gene>
    <name evidence="5" type="primary">Aste57867_24856</name>
    <name evidence="4" type="ORF">As57867_024778</name>
    <name evidence="5" type="ORF">ASTE57867_24856</name>
</gene>
<dbReference type="InterPro" id="IPR027038">
    <property type="entry name" value="RanGap"/>
</dbReference>
<dbReference type="EMBL" id="VJMH01007452">
    <property type="protein sequence ID" value="KAF0683076.1"/>
    <property type="molecule type" value="Genomic_DNA"/>
</dbReference>
<dbReference type="GO" id="GO:0048471">
    <property type="term" value="C:perinuclear region of cytoplasm"/>
    <property type="evidence" value="ECO:0007669"/>
    <property type="project" value="TreeGrafter"/>
</dbReference>
<evidence type="ECO:0000256" key="1">
    <source>
        <dbReference type="ARBA" id="ARBA00022468"/>
    </source>
</evidence>
<evidence type="ECO:0000313" key="4">
    <source>
        <dbReference type="EMBL" id="KAF0683076.1"/>
    </source>
</evidence>
<reference evidence="4" key="2">
    <citation type="submission" date="2019-06" db="EMBL/GenBank/DDBJ databases">
        <title>Genomics analysis of Aphanomyces spp. identifies a new class of oomycete effector associated with host adaptation.</title>
        <authorList>
            <person name="Gaulin E."/>
        </authorList>
    </citation>
    <scope>NUCLEOTIDE SEQUENCE</scope>
    <source>
        <strain evidence="4">CBS 578.67</strain>
    </source>
</reference>
<dbReference type="SUPFAM" id="SSF52047">
    <property type="entry name" value="RNI-like"/>
    <property type="match status" value="1"/>
</dbReference>
<dbReference type="OrthoDB" id="272549at2759"/>
<accession>A0A485LRM3</accession>
<dbReference type="EMBL" id="CAADRA010007478">
    <property type="protein sequence ID" value="VFU01490.1"/>
    <property type="molecule type" value="Genomic_DNA"/>
</dbReference>
<dbReference type="Gene3D" id="3.80.10.10">
    <property type="entry name" value="Ribonuclease Inhibitor"/>
    <property type="match status" value="2"/>
</dbReference>
<dbReference type="InterPro" id="IPR032675">
    <property type="entry name" value="LRR_dom_sf"/>
</dbReference>
<organism evidence="5 6">
    <name type="scientific">Aphanomyces stellatus</name>
    <dbReference type="NCBI Taxonomy" id="120398"/>
    <lineage>
        <taxon>Eukaryota</taxon>
        <taxon>Sar</taxon>
        <taxon>Stramenopiles</taxon>
        <taxon>Oomycota</taxon>
        <taxon>Saprolegniomycetes</taxon>
        <taxon>Saprolegniales</taxon>
        <taxon>Verrucalvaceae</taxon>
        <taxon>Aphanomyces</taxon>
    </lineage>
</organism>
<reference evidence="5 6" key="1">
    <citation type="submission" date="2019-03" db="EMBL/GenBank/DDBJ databases">
        <authorList>
            <person name="Gaulin E."/>
            <person name="Dumas B."/>
        </authorList>
    </citation>
    <scope>NUCLEOTIDE SEQUENCE [LARGE SCALE GENOMIC DNA]</scope>
    <source>
        <strain evidence="5">CBS 568.67</strain>
    </source>
</reference>
<dbReference type="GO" id="GO:0005829">
    <property type="term" value="C:cytosol"/>
    <property type="evidence" value="ECO:0007669"/>
    <property type="project" value="TreeGrafter"/>
</dbReference>
<dbReference type="AlphaFoldDB" id="A0A485LRM3"/>
<evidence type="ECO:0000256" key="3">
    <source>
        <dbReference type="ARBA" id="ARBA00022737"/>
    </source>
</evidence>
<evidence type="ECO:0000313" key="5">
    <source>
        <dbReference type="EMBL" id="VFU01490.1"/>
    </source>
</evidence>
<name>A0A485LRM3_9STRA</name>
<dbReference type="PANTHER" id="PTHR24113:SF12">
    <property type="entry name" value="RAN GTPASE-ACTIVATING PROTEIN 1"/>
    <property type="match status" value="1"/>
</dbReference>
<dbReference type="GO" id="GO:0005634">
    <property type="term" value="C:nucleus"/>
    <property type="evidence" value="ECO:0007669"/>
    <property type="project" value="TreeGrafter"/>
</dbReference>
<protein>
    <submittedName>
        <fullName evidence="5">Aste57867_24856 protein</fullName>
    </submittedName>
</protein>
<dbReference type="GO" id="GO:0005096">
    <property type="term" value="F:GTPase activator activity"/>
    <property type="evidence" value="ECO:0007669"/>
    <property type="project" value="UniProtKB-KW"/>
</dbReference>
<evidence type="ECO:0000256" key="2">
    <source>
        <dbReference type="ARBA" id="ARBA00022614"/>
    </source>
</evidence>
<keyword evidence="1" id="KW-0343">GTPase activation</keyword>
<dbReference type="Proteomes" id="UP000332933">
    <property type="component" value="Unassembled WGS sequence"/>
</dbReference>
<sequence length="416" mass="46716">MKRPLRTCLSPELLWNIVAWINLEADFFAFLDALGSLRGPFEPLWQLGLIKPRHLLWPTLRVSSTLVVNAVDQGYVEAILKLHPRVAISANSFHGVECFLHPSAETIFAAGLPRLISQERLPSLTLLGSNVGLTNMFESGVSSLTLVDLAISTKFRAMVTADTLRNMIRWLNNASLHTINLSNWAFDDDVDESMRVELYKTLFYHPSMVEIELSRCSLPSLGCLPRMRQLSSLRMVRITQCRLSPKSILGLAKVVQRAPELEALNLDMGMINDNSNPIEPNERYLAAFRLLFEAMAQCCVKYLALDYCGLFDSYWQDLGPLLQCTAIERLSLVENGIGDNGIQSIGRAIQTNSSIQFMDLSNNNFSEGGLLTLFDSVKRTNLEKIRMAESDIESFEVQKSLRNKASMLGLSLEFFD</sequence>
<dbReference type="PANTHER" id="PTHR24113">
    <property type="entry name" value="RAN GTPASE-ACTIVATING PROTEIN 1"/>
    <property type="match status" value="1"/>
</dbReference>
<evidence type="ECO:0000313" key="6">
    <source>
        <dbReference type="Proteomes" id="UP000332933"/>
    </source>
</evidence>
<dbReference type="GO" id="GO:0006913">
    <property type="term" value="P:nucleocytoplasmic transport"/>
    <property type="evidence" value="ECO:0007669"/>
    <property type="project" value="TreeGrafter"/>
</dbReference>
<keyword evidence="6" id="KW-1185">Reference proteome</keyword>
<keyword evidence="2" id="KW-0433">Leucine-rich repeat</keyword>